<organism evidence="2 3">
    <name type="scientific">candidate division MSBL1 archaeon SCGC-AAA259E22</name>
    <dbReference type="NCBI Taxonomy" id="1698265"/>
    <lineage>
        <taxon>Archaea</taxon>
        <taxon>Methanobacteriati</taxon>
        <taxon>Methanobacteriota</taxon>
        <taxon>candidate division MSBL1</taxon>
    </lineage>
</organism>
<dbReference type="AlphaFoldDB" id="A0A133UID5"/>
<name>A0A133UID5_9EURY</name>
<keyword evidence="1" id="KW-1133">Transmembrane helix</keyword>
<dbReference type="EMBL" id="LHXP01000002">
    <property type="protein sequence ID" value="KXA93959.1"/>
    <property type="molecule type" value="Genomic_DNA"/>
</dbReference>
<feature type="transmembrane region" description="Helical" evidence="1">
    <location>
        <begin position="21"/>
        <end position="39"/>
    </location>
</feature>
<evidence type="ECO:0000256" key="1">
    <source>
        <dbReference type="SAM" id="Phobius"/>
    </source>
</evidence>
<protein>
    <submittedName>
        <fullName evidence="2">Uncharacterized protein</fullName>
    </submittedName>
</protein>
<feature type="transmembrane region" description="Helical" evidence="1">
    <location>
        <begin position="51"/>
        <end position="73"/>
    </location>
</feature>
<proteinExistence type="predicted"/>
<reference evidence="2 3" key="1">
    <citation type="journal article" date="2016" name="Sci. Rep.">
        <title>Metabolic traits of an uncultured archaeal lineage -MSBL1- from brine pools of the Red Sea.</title>
        <authorList>
            <person name="Mwirichia R."/>
            <person name="Alam I."/>
            <person name="Rashid M."/>
            <person name="Vinu M."/>
            <person name="Ba-Alawi W."/>
            <person name="Anthony Kamau A."/>
            <person name="Kamanda Ngugi D."/>
            <person name="Goker M."/>
            <person name="Klenk H.P."/>
            <person name="Bajic V."/>
            <person name="Stingl U."/>
        </authorList>
    </citation>
    <scope>NUCLEOTIDE SEQUENCE [LARGE SCALE GENOMIC DNA]</scope>
    <source>
        <strain evidence="2">SCGC-AAA259E22</strain>
    </source>
</reference>
<accession>A0A133UID5</accession>
<sequence>MLELNGVTVFVKDYKYKFLQIGVFLSVFTLLIFKLAYNVPKFALFLPFRDFIIFLEFFSLIAFLFLACSYFAYKGVYKKVRFSIFGLIFVFFLLLSLLEPWYLLICILSGASLVSMSMERRNGNTFRKEVSLVLIVLVLLPFLTSMIFALFPVNVGTTQQEFEVSFWAEGVPPSKERVLEGPGRPSRLIYSENIVNETDIEILNRHNSKISLAVHQDMLHDNSPAEKVAEKLNRGDVPVQAWLLTHPENYYWANNLNYPIFDNLYDRYLEWKKDLTFNGLVLDQELDVLETGKSLPKTLRTLYRTDIYEKSVENYKGLVDRISSRKKAILTTWGTPCLDDFLDLDPSLQKMLGVSAVPPETWGKHSFQVYRVIPYRTIKLDLGPYLVYSYSVTAREIFGNDTAIGLSHAGYLGYSDISKIVKDVRLVSALELSEAQVYSIEQVKRFFGPEGLEKILEDGKKPDEQVSIRYNPIVPFWRFPITFFDLFV</sequence>
<comment type="caution">
    <text evidence="2">The sequence shown here is derived from an EMBL/GenBank/DDBJ whole genome shotgun (WGS) entry which is preliminary data.</text>
</comment>
<evidence type="ECO:0000313" key="2">
    <source>
        <dbReference type="EMBL" id="KXA93959.1"/>
    </source>
</evidence>
<keyword evidence="1" id="KW-0812">Transmembrane</keyword>
<keyword evidence="1" id="KW-0472">Membrane</keyword>
<feature type="transmembrane region" description="Helical" evidence="1">
    <location>
        <begin position="130"/>
        <end position="151"/>
    </location>
</feature>
<gene>
    <name evidence="2" type="ORF">AKJ66_00355</name>
</gene>
<keyword evidence="3" id="KW-1185">Reference proteome</keyword>
<evidence type="ECO:0000313" key="3">
    <source>
        <dbReference type="Proteomes" id="UP000070657"/>
    </source>
</evidence>
<dbReference type="Proteomes" id="UP000070657">
    <property type="component" value="Unassembled WGS sequence"/>
</dbReference>